<keyword evidence="8" id="KW-1185">Reference proteome</keyword>
<dbReference type="Proteomes" id="UP001209535">
    <property type="component" value="Unassembled WGS sequence"/>
</dbReference>
<name>A0ABT2X9C7_9RHOB</name>
<organism evidence="7 8">
    <name type="scientific">Albidovulum salinarum</name>
    <dbReference type="NCBI Taxonomy" id="2984153"/>
    <lineage>
        <taxon>Bacteria</taxon>
        <taxon>Pseudomonadati</taxon>
        <taxon>Pseudomonadota</taxon>
        <taxon>Alphaproteobacteria</taxon>
        <taxon>Rhodobacterales</taxon>
        <taxon>Paracoccaceae</taxon>
        <taxon>Albidovulum</taxon>
    </lineage>
</organism>
<evidence type="ECO:0000256" key="2">
    <source>
        <dbReference type="ARBA" id="ARBA00022475"/>
    </source>
</evidence>
<sequence>MSGTLQGLVHVFGGLGLFFFALHFLSRNLKMLAGQKLRQRIATLTSTSLSGLLVGAIMITVTQSAAAATFLLVGLVRAGMLTLRQAQPVIIGVAVGAGLTVLFLTVDIQLAVMLLIGISGVFYAYGRTPAMRIASVVIGVGLLFLGLQIMRQGAASLEDQEWFQSAVAATRGQPLLAFLTGAVLTILVQSSVAVTVVMIAFQKAGLFGQIEAVMFVYGANVGSSVLTYVLASGLTGVARQVALYLVGFNFVAAFLLVPLLYFELWAEVPLVLALVQALSADEGTQAALVYLVFNMLPAPFLLLVLGPTARLLARLSPETEVEQRAKPKYIDEKLPNEPGIALSLVELEQTRLIRLLMSALDRLRDTAPGKAFDETLEAFDSLASAISEATGQITAMPSISGETYETLDTIMRIQQNLVTARQAIDGLGGELSHLRRVAPELDFPASVVEGLDTIFHLLSDVANERGAEDLTILKQVTSDEGNGTKSVRNAYLAGDSAVDPTNRVHLLAATNYCERLIWLCGQTGRAYEKLIP</sequence>
<proteinExistence type="predicted"/>
<dbReference type="EMBL" id="JAOVQO010000036">
    <property type="protein sequence ID" value="MCU9850543.1"/>
    <property type="molecule type" value="Genomic_DNA"/>
</dbReference>
<feature type="transmembrane region" description="Helical" evidence="6">
    <location>
        <begin position="65"/>
        <end position="83"/>
    </location>
</feature>
<dbReference type="InterPro" id="IPR003841">
    <property type="entry name" value="Na/Pi_transpt"/>
</dbReference>
<feature type="transmembrane region" description="Helical" evidence="6">
    <location>
        <begin position="6"/>
        <end position="25"/>
    </location>
</feature>
<dbReference type="RefSeq" id="WP_263340788.1">
    <property type="nucleotide sequence ID" value="NZ_JAOVQO010000036.1"/>
</dbReference>
<feature type="transmembrane region" description="Helical" evidence="6">
    <location>
        <begin position="175"/>
        <end position="200"/>
    </location>
</feature>
<evidence type="ECO:0000256" key="5">
    <source>
        <dbReference type="ARBA" id="ARBA00023136"/>
    </source>
</evidence>
<dbReference type="PANTHER" id="PTHR10010:SF46">
    <property type="entry name" value="SODIUM-DEPENDENT PHOSPHATE TRANSPORT PROTEIN 2B"/>
    <property type="match status" value="1"/>
</dbReference>
<reference evidence="7 8" key="1">
    <citation type="submission" date="2022-10" db="EMBL/GenBank/DDBJ databases">
        <title>Defluviimonas sp. nov., isolated from ocean surface sediments.</title>
        <authorList>
            <person name="He W."/>
            <person name="Wang L."/>
            <person name="Zhang D.-F."/>
        </authorList>
    </citation>
    <scope>NUCLEOTIDE SEQUENCE [LARGE SCALE GENOMIC DNA]</scope>
    <source>
        <strain evidence="7 8">WL0024</strain>
    </source>
</reference>
<accession>A0ABT2X9C7</accession>
<dbReference type="PANTHER" id="PTHR10010">
    <property type="entry name" value="SOLUTE CARRIER FAMILY 34 SODIUM PHOSPHATE , MEMBER 2-RELATED"/>
    <property type="match status" value="1"/>
</dbReference>
<feature type="transmembrane region" description="Helical" evidence="6">
    <location>
        <begin position="212"/>
        <end position="231"/>
    </location>
</feature>
<evidence type="ECO:0000256" key="3">
    <source>
        <dbReference type="ARBA" id="ARBA00022692"/>
    </source>
</evidence>
<evidence type="ECO:0000256" key="6">
    <source>
        <dbReference type="SAM" id="Phobius"/>
    </source>
</evidence>
<dbReference type="Pfam" id="PF02690">
    <property type="entry name" value="Na_Pi_cotrans"/>
    <property type="match status" value="2"/>
</dbReference>
<evidence type="ECO:0000313" key="8">
    <source>
        <dbReference type="Proteomes" id="UP001209535"/>
    </source>
</evidence>
<feature type="transmembrane region" description="Helical" evidence="6">
    <location>
        <begin position="129"/>
        <end position="147"/>
    </location>
</feature>
<evidence type="ECO:0000256" key="4">
    <source>
        <dbReference type="ARBA" id="ARBA00022989"/>
    </source>
</evidence>
<comment type="subcellular location">
    <subcellularLocation>
        <location evidence="1">Cell membrane</location>
        <topology evidence="1">Multi-pass membrane protein</topology>
    </subcellularLocation>
</comment>
<keyword evidence="4 6" id="KW-1133">Transmembrane helix</keyword>
<protein>
    <submittedName>
        <fullName evidence="7">Na/Pi symporter</fullName>
    </submittedName>
</protein>
<keyword evidence="5 6" id="KW-0472">Membrane</keyword>
<feature type="transmembrane region" description="Helical" evidence="6">
    <location>
        <begin position="243"/>
        <end position="266"/>
    </location>
</feature>
<feature type="transmembrane region" description="Helical" evidence="6">
    <location>
        <begin position="286"/>
        <end position="305"/>
    </location>
</feature>
<dbReference type="NCBIfam" id="NF037997">
    <property type="entry name" value="Na_Pi_symport"/>
    <property type="match status" value="1"/>
</dbReference>
<evidence type="ECO:0000313" key="7">
    <source>
        <dbReference type="EMBL" id="MCU9850543.1"/>
    </source>
</evidence>
<keyword evidence="2" id="KW-1003">Cell membrane</keyword>
<gene>
    <name evidence="7" type="ORF">OEZ60_21425</name>
</gene>
<feature type="transmembrane region" description="Helical" evidence="6">
    <location>
        <begin position="90"/>
        <end position="123"/>
    </location>
</feature>
<evidence type="ECO:0000256" key="1">
    <source>
        <dbReference type="ARBA" id="ARBA00004651"/>
    </source>
</evidence>
<keyword evidence="3 6" id="KW-0812">Transmembrane</keyword>
<comment type="caution">
    <text evidence="7">The sequence shown here is derived from an EMBL/GenBank/DDBJ whole genome shotgun (WGS) entry which is preliminary data.</text>
</comment>